<gene>
    <name evidence="2" type="ORF">EYF80_042544</name>
</gene>
<name>A0A4Z2G150_9TELE</name>
<dbReference type="AlphaFoldDB" id="A0A4Z2G150"/>
<organism evidence="2 3">
    <name type="scientific">Liparis tanakae</name>
    <name type="common">Tanaka's snailfish</name>
    <dbReference type="NCBI Taxonomy" id="230148"/>
    <lineage>
        <taxon>Eukaryota</taxon>
        <taxon>Metazoa</taxon>
        <taxon>Chordata</taxon>
        <taxon>Craniata</taxon>
        <taxon>Vertebrata</taxon>
        <taxon>Euteleostomi</taxon>
        <taxon>Actinopterygii</taxon>
        <taxon>Neopterygii</taxon>
        <taxon>Teleostei</taxon>
        <taxon>Neoteleostei</taxon>
        <taxon>Acanthomorphata</taxon>
        <taxon>Eupercaria</taxon>
        <taxon>Perciformes</taxon>
        <taxon>Cottioidei</taxon>
        <taxon>Cottales</taxon>
        <taxon>Liparidae</taxon>
        <taxon>Liparis</taxon>
    </lineage>
</organism>
<evidence type="ECO:0000313" key="3">
    <source>
        <dbReference type="Proteomes" id="UP000314294"/>
    </source>
</evidence>
<feature type="compositionally biased region" description="Basic and acidic residues" evidence="1">
    <location>
        <begin position="48"/>
        <end position="62"/>
    </location>
</feature>
<proteinExistence type="predicted"/>
<reference evidence="2 3" key="1">
    <citation type="submission" date="2019-03" db="EMBL/GenBank/DDBJ databases">
        <title>First draft genome of Liparis tanakae, snailfish: a comprehensive survey of snailfish specific genes.</title>
        <authorList>
            <person name="Kim W."/>
            <person name="Song I."/>
            <person name="Jeong J.-H."/>
            <person name="Kim D."/>
            <person name="Kim S."/>
            <person name="Ryu S."/>
            <person name="Song J.Y."/>
            <person name="Lee S.K."/>
        </authorList>
    </citation>
    <scope>NUCLEOTIDE SEQUENCE [LARGE SCALE GENOMIC DNA]</scope>
    <source>
        <tissue evidence="2">Muscle</tissue>
    </source>
</reference>
<evidence type="ECO:0000313" key="2">
    <source>
        <dbReference type="EMBL" id="TNN47278.1"/>
    </source>
</evidence>
<dbReference type="Proteomes" id="UP000314294">
    <property type="component" value="Unassembled WGS sequence"/>
</dbReference>
<feature type="compositionally biased region" description="Low complexity" evidence="1">
    <location>
        <begin position="15"/>
        <end position="26"/>
    </location>
</feature>
<accession>A0A4Z2G150</accession>
<keyword evidence="3" id="KW-1185">Reference proteome</keyword>
<evidence type="ECO:0000256" key="1">
    <source>
        <dbReference type="SAM" id="MobiDB-lite"/>
    </source>
</evidence>
<feature type="region of interest" description="Disordered" evidence="1">
    <location>
        <begin position="1"/>
        <end position="62"/>
    </location>
</feature>
<protein>
    <submittedName>
        <fullName evidence="2">Uncharacterized protein</fullName>
    </submittedName>
</protein>
<sequence>MQLTLGWFSQKDDSPTITSDITSPSPLSRVVPTGGGNLNASRSFIKNTAERPERCASDARRH</sequence>
<dbReference type="EMBL" id="SRLO01000750">
    <property type="protein sequence ID" value="TNN47278.1"/>
    <property type="molecule type" value="Genomic_DNA"/>
</dbReference>
<comment type="caution">
    <text evidence="2">The sequence shown here is derived from an EMBL/GenBank/DDBJ whole genome shotgun (WGS) entry which is preliminary data.</text>
</comment>